<sequence>MNKKILIIALALALPLTVGAFPGGHDGDFKGHKGDRIEHLAQKLDLSAEQKQQLQQVFEEQHAKREALRQETDQRLQTVLTPEQMAKFEDMKKERHEKWQKRHHERKDQAAK</sequence>
<organism evidence="4 5">
    <name type="scientific">Methylomonas subterranea</name>
    <dbReference type="NCBI Taxonomy" id="2952225"/>
    <lineage>
        <taxon>Bacteria</taxon>
        <taxon>Pseudomonadati</taxon>
        <taxon>Pseudomonadota</taxon>
        <taxon>Gammaproteobacteria</taxon>
        <taxon>Methylococcales</taxon>
        <taxon>Methylococcaceae</taxon>
        <taxon>Methylomonas</taxon>
    </lineage>
</organism>
<keyword evidence="1" id="KW-0175">Coiled coil</keyword>
<dbReference type="Gene3D" id="1.20.120.1490">
    <property type="match status" value="1"/>
</dbReference>
<dbReference type="RefSeq" id="WP_256601339.1">
    <property type="nucleotide sequence ID" value="NZ_JANIBJ010000008.1"/>
</dbReference>
<proteinExistence type="predicted"/>
<comment type="caution">
    <text evidence="4">The sequence shown here is derived from an EMBL/GenBank/DDBJ whole genome shotgun (WGS) entry which is preliminary data.</text>
</comment>
<name>A0ABT1TDU2_9GAMM</name>
<evidence type="ECO:0008006" key="6">
    <source>
        <dbReference type="Google" id="ProtNLM"/>
    </source>
</evidence>
<reference evidence="4 5" key="1">
    <citation type="submission" date="2022-07" db="EMBL/GenBank/DDBJ databases">
        <title>Methylomonas rivi sp. nov., Methylomonas rosea sp. nov., Methylomonas aureus sp. nov. and Methylomonas subterranea sp. nov., four novel methanotrophs isolated from a freshwater creek and the deep terrestrial subsurface.</title>
        <authorList>
            <person name="Abin C."/>
            <person name="Sankaranarayanan K."/>
            <person name="Garner C."/>
            <person name="Sindelar R."/>
            <person name="Kotary K."/>
            <person name="Garner R."/>
            <person name="Barclay S."/>
            <person name="Lawson P."/>
            <person name="Krumholz L."/>
        </authorList>
    </citation>
    <scope>NUCLEOTIDE SEQUENCE [LARGE SCALE GENOMIC DNA]</scope>
    <source>
        <strain evidence="4 5">SURF-2</strain>
    </source>
</reference>
<feature type="region of interest" description="Disordered" evidence="2">
    <location>
        <begin position="88"/>
        <end position="112"/>
    </location>
</feature>
<feature type="compositionally biased region" description="Basic and acidic residues" evidence="2">
    <location>
        <begin position="88"/>
        <end position="97"/>
    </location>
</feature>
<keyword evidence="3" id="KW-0732">Signal</keyword>
<feature type="chain" id="PRO_5047529488" description="Zinc resistance-associated protein" evidence="3">
    <location>
        <begin position="21"/>
        <end position="112"/>
    </location>
</feature>
<feature type="coiled-coil region" evidence="1">
    <location>
        <begin position="37"/>
        <end position="71"/>
    </location>
</feature>
<gene>
    <name evidence="4" type="ORF">NP590_05895</name>
</gene>
<keyword evidence="5" id="KW-1185">Reference proteome</keyword>
<evidence type="ECO:0000256" key="1">
    <source>
        <dbReference type="SAM" id="Coils"/>
    </source>
</evidence>
<dbReference type="EMBL" id="JANIBJ010000008">
    <property type="protein sequence ID" value="MCQ8103628.1"/>
    <property type="molecule type" value="Genomic_DNA"/>
</dbReference>
<evidence type="ECO:0000313" key="4">
    <source>
        <dbReference type="EMBL" id="MCQ8103628.1"/>
    </source>
</evidence>
<evidence type="ECO:0000256" key="3">
    <source>
        <dbReference type="SAM" id="SignalP"/>
    </source>
</evidence>
<accession>A0ABT1TDU2</accession>
<protein>
    <recommendedName>
        <fullName evidence="6">Zinc resistance-associated protein</fullName>
    </recommendedName>
</protein>
<evidence type="ECO:0000313" key="5">
    <source>
        <dbReference type="Proteomes" id="UP001524499"/>
    </source>
</evidence>
<evidence type="ECO:0000256" key="2">
    <source>
        <dbReference type="SAM" id="MobiDB-lite"/>
    </source>
</evidence>
<dbReference type="Proteomes" id="UP001524499">
    <property type="component" value="Unassembled WGS sequence"/>
</dbReference>
<feature type="signal peptide" evidence="3">
    <location>
        <begin position="1"/>
        <end position="20"/>
    </location>
</feature>